<dbReference type="Pfam" id="PF13793">
    <property type="entry name" value="Pribosyltran_N"/>
    <property type="match status" value="1"/>
</dbReference>
<dbReference type="EC" id="2.7.6.1" evidence="8"/>
<feature type="binding site" evidence="8">
    <location>
        <position position="134"/>
    </location>
    <ligand>
        <name>Mg(2+)</name>
        <dbReference type="ChEBI" id="CHEBI:18420"/>
    </ligand>
</feature>
<keyword evidence="1 8" id="KW-0808">Transferase</keyword>
<comment type="subcellular location">
    <subcellularLocation>
        <location evidence="8">Cytoplasm</location>
    </subcellularLocation>
</comment>
<accession>A0ABS6EA49</accession>
<comment type="caution">
    <text evidence="10">The sequence shown here is derived from an EMBL/GenBank/DDBJ whole genome shotgun (WGS) entry which is preliminary data.</text>
</comment>
<keyword evidence="8" id="KW-0545">Nucleotide biosynthesis</keyword>
<keyword evidence="8" id="KW-0963">Cytoplasm</keyword>
<evidence type="ECO:0000256" key="8">
    <source>
        <dbReference type="HAMAP-Rule" id="MF_00583"/>
    </source>
</evidence>
<sequence length="315" mass="34315">MILNRGNMKVFTGNANRDLAEKICNVLEVPLGCCEVGQFSDGETFVNISETVRGVDVFFIQPTCSPVNDTLMEALILIDAFKRASAGRINAVIPYYGYARQDRKTKAREPITAKLVANLLTVAGADRVVSMDLHAGQIQGYFDIPVDHLSGVPILADYFKNFIDTETVVVSPDLGGVTRARNFANLLDLPIAIIEKRRPKANVSEVMNVIGDIQGKNVIIIDDIIDTAGTITKAAKVLKSFGAKKVFGCATHPVLSGPAVERIADSEIEKFIITDTIPLGEDKKIDKIEIVSVAPIFGEAIKRIHENESVSKLFD</sequence>
<dbReference type="RefSeq" id="WP_216520991.1">
    <property type="nucleotide sequence ID" value="NZ_JAHLPM010000013.1"/>
</dbReference>
<evidence type="ECO:0000256" key="4">
    <source>
        <dbReference type="ARBA" id="ARBA00022777"/>
    </source>
</evidence>
<comment type="catalytic activity">
    <reaction evidence="7 8">
        <text>D-ribose 5-phosphate + ATP = 5-phospho-alpha-D-ribose 1-diphosphate + AMP + H(+)</text>
        <dbReference type="Rhea" id="RHEA:15609"/>
        <dbReference type="ChEBI" id="CHEBI:15378"/>
        <dbReference type="ChEBI" id="CHEBI:30616"/>
        <dbReference type="ChEBI" id="CHEBI:58017"/>
        <dbReference type="ChEBI" id="CHEBI:78346"/>
        <dbReference type="ChEBI" id="CHEBI:456215"/>
        <dbReference type="EC" id="2.7.6.1"/>
    </reaction>
</comment>
<comment type="subunit">
    <text evidence="8">Homohexamer.</text>
</comment>
<evidence type="ECO:0000256" key="7">
    <source>
        <dbReference type="ARBA" id="ARBA00049535"/>
    </source>
</evidence>
<feature type="binding site" evidence="8">
    <location>
        <position position="173"/>
    </location>
    <ligand>
        <name>Mg(2+)</name>
        <dbReference type="ChEBI" id="CHEBI:18420"/>
    </ligand>
</feature>
<dbReference type="InterPro" id="IPR037515">
    <property type="entry name" value="Rib-P_diPkinase_bac"/>
</dbReference>
<dbReference type="NCBIfam" id="NF002320">
    <property type="entry name" value="PRK01259.1"/>
    <property type="match status" value="1"/>
</dbReference>
<feature type="active site" evidence="8">
    <location>
        <position position="196"/>
    </location>
</feature>
<comment type="cofactor">
    <cofactor evidence="8">
        <name>Mg(2+)</name>
        <dbReference type="ChEBI" id="CHEBI:18420"/>
    </cofactor>
    <text evidence="8">Binds 2 Mg(2+) ions per subunit.</text>
</comment>
<evidence type="ECO:0000256" key="6">
    <source>
        <dbReference type="ARBA" id="ARBA00022842"/>
    </source>
</evidence>
<feature type="binding site" evidence="8">
    <location>
        <position position="222"/>
    </location>
    <ligand>
        <name>D-ribose 5-phosphate</name>
        <dbReference type="ChEBI" id="CHEBI:78346"/>
    </ligand>
</feature>
<keyword evidence="4 8" id="KW-0418">Kinase</keyword>
<dbReference type="InterPro" id="IPR000836">
    <property type="entry name" value="PRTase_dom"/>
</dbReference>
<feature type="binding site" evidence="8">
    <location>
        <begin position="41"/>
        <end position="43"/>
    </location>
    <ligand>
        <name>ATP</name>
        <dbReference type="ChEBI" id="CHEBI:30616"/>
    </ligand>
</feature>
<keyword evidence="6 8" id="KW-0460">Magnesium</keyword>
<comment type="function">
    <text evidence="8">Involved in the biosynthesis of the central metabolite phospho-alpha-D-ribosyl-1-pyrophosphate (PRPP) via the transfer of pyrophosphoryl group from ATP to 1-hydroxyl of ribose-5-phosphate (Rib-5-P).</text>
</comment>
<comment type="similarity">
    <text evidence="8">Belongs to the ribose-phosphate pyrophosphokinase family. Class I subfamily.</text>
</comment>
<evidence type="ECO:0000256" key="1">
    <source>
        <dbReference type="ARBA" id="ARBA00022679"/>
    </source>
</evidence>
<evidence type="ECO:0000256" key="3">
    <source>
        <dbReference type="ARBA" id="ARBA00022741"/>
    </source>
</evidence>
<dbReference type="HAMAP" id="MF_00583_B">
    <property type="entry name" value="RibP_PPkinase_B"/>
    <property type="match status" value="1"/>
</dbReference>
<comment type="pathway">
    <text evidence="8">Metabolic intermediate biosynthesis; 5-phospho-alpha-D-ribose 1-diphosphate biosynthesis; 5-phospho-alpha-D-ribose 1-diphosphate from D-ribose 5-phosphate (route I): step 1/1.</text>
</comment>
<dbReference type="InterPro" id="IPR029099">
    <property type="entry name" value="Pribosyltran_N"/>
</dbReference>
<dbReference type="InterPro" id="IPR005946">
    <property type="entry name" value="Rib-P_diPkinase"/>
</dbReference>
<reference evidence="10 11" key="1">
    <citation type="submission" date="2021-06" db="EMBL/GenBank/DDBJ databases">
        <authorList>
            <person name="Sun Q."/>
            <person name="Li D."/>
        </authorList>
    </citation>
    <scope>NUCLEOTIDE SEQUENCE [LARGE SCALE GENOMIC DNA]</scope>
    <source>
        <strain evidence="10 11">MSJ-40</strain>
    </source>
</reference>
<dbReference type="Proteomes" id="UP000749471">
    <property type="component" value="Unassembled WGS sequence"/>
</dbReference>
<dbReference type="Pfam" id="PF14572">
    <property type="entry name" value="Pribosyl_synth"/>
    <property type="match status" value="1"/>
</dbReference>
<evidence type="ECO:0000313" key="10">
    <source>
        <dbReference type="EMBL" id="MBU5439285.1"/>
    </source>
</evidence>
<gene>
    <name evidence="8" type="primary">prs</name>
    <name evidence="10" type="ORF">KQI42_14775</name>
</gene>
<dbReference type="PROSITE" id="PS00114">
    <property type="entry name" value="PRPP_SYNTHASE"/>
    <property type="match status" value="1"/>
</dbReference>
<keyword evidence="3 8" id="KW-0547">Nucleotide-binding</keyword>
<evidence type="ECO:0000313" key="11">
    <source>
        <dbReference type="Proteomes" id="UP000749471"/>
    </source>
</evidence>
<keyword evidence="11" id="KW-1185">Reference proteome</keyword>
<evidence type="ECO:0000256" key="5">
    <source>
        <dbReference type="ARBA" id="ARBA00022840"/>
    </source>
</evidence>
<evidence type="ECO:0000259" key="9">
    <source>
        <dbReference type="Pfam" id="PF13793"/>
    </source>
</evidence>
<dbReference type="InterPro" id="IPR000842">
    <property type="entry name" value="PRib_PP_synth_CS"/>
</dbReference>
<dbReference type="SMART" id="SM01400">
    <property type="entry name" value="Pribosyltran_N"/>
    <property type="match status" value="1"/>
</dbReference>
<dbReference type="EMBL" id="JAHLPM010000013">
    <property type="protein sequence ID" value="MBU5439285.1"/>
    <property type="molecule type" value="Genomic_DNA"/>
</dbReference>
<name>A0ABS6EA49_9FIRM</name>
<dbReference type="NCBIfam" id="TIGR01251">
    <property type="entry name" value="ribP_PPkin"/>
    <property type="match status" value="1"/>
</dbReference>
<keyword evidence="2 8" id="KW-0479">Metal-binding</keyword>
<dbReference type="PANTHER" id="PTHR10210">
    <property type="entry name" value="RIBOSE-PHOSPHATE DIPHOSPHOKINASE FAMILY MEMBER"/>
    <property type="match status" value="1"/>
</dbReference>
<organism evidence="10 11">
    <name type="scientific">Tissierella simiarum</name>
    <dbReference type="NCBI Taxonomy" id="2841534"/>
    <lineage>
        <taxon>Bacteria</taxon>
        <taxon>Bacillati</taxon>
        <taxon>Bacillota</taxon>
        <taxon>Tissierellia</taxon>
        <taxon>Tissierellales</taxon>
        <taxon>Tissierellaceae</taxon>
        <taxon>Tissierella</taxon>
    </lineage>
</organism>
<dbReference type="PANTHER" id="PTHR10210:SF41">
    <property type="entry name" value="RIBOSE-PHOSPHATE PYROPHOSPHOKINASE 1, CHLOROPLASTIC"/>
    <property type="match status" value="1"/>
</dbReference>
<feature type="domain" description="Ribose-phosphate pyrophosphokinase N-terminal" evidence="9">
    <location>
        <begin position="8"/>
        <end position="124"/>
    </location>
</feature>
<feature type="binding site" evidence="8">
    <location>
        <position position="198"/>
    </location>
    <ligand>
        <name>D-ribose 5-phosphate</name>
        <dbReference type="ChEBI" id="CHEBI:78346"/>
    </ligand>
</feature>
<feature type="binding site" evidence="8">
    <location>
        <begin position="226"/>
        <end position="230"/>
    </location>
    <ligand>
        <name>D-ribose 5-phosphate</name>
        <dbReference type="ChEBI" id="CHEBI:78346"/>
    </ligand>
</feature>
<proteinExistence type="inferred from homology"/>
<evidence type="ECO:0000256" key="2">
    <source>
        <dbReference type="ARBA" id="ARBA00022723"/>
    </source>
</evidence>
<keyword evidence="5 8" id="KW-0067">ATP-binding</keyword>
<protein>
    <recommendedName>
        <fullName evidence="8">Ribose-phosphate pyrophosphokinase</fullName>
        <shortName evidence="8">RPPK</shortName>
        <ecNumber evidence="8">2.7.6.1</ecNumber>
    </recommendedName>
    <alternativeName>
        <fullName evidence="8">5-phospho-D-ribosyl alpha-1-diphosphate synthase</fullName>
    </alternativeName>
    <alternativeName>
        <fullName evidence="8">Phosphoribosyl diphosphate synthase</fullName>
    </alternativeName>
    <alternativeName>
        <fullName evidence="8">Phosphoribosyl pyrophosphate synthase</fullName>
        <shortName evidence="8">P-Rib-PP synthase</shortName>
        <shortName evidence="8">PRPP synthase</shortName>
        <shortName evidence="8">PRPPase</shortName>
    </alternativeName>
</protein>
<feature type="binding site" evidence="8">
    <location>
        <begin position="100"/>
        <end position="101"/>
    </location>
    <ligand>
        <name>ATP</name>
        <dbReference type="ChEBI" id="CHEBI:30616"/>
    </ligand>
</feature>
<dbReference type="CDD" id="cd06223">
    <property type="entry name" value="PRTases_typeI"/>
    <property type="match status" value="1"/>
</dbReference>